<dbReference type="PANTHER" id="PTHR46696:SF1">
    <property type="entry name" value="CYTOCHROME P450 YJIB-RELATED"/>
    <property type="match status" value="1"/>
</dbReference>
<dbReference type="PANTHER" id="PTHR46696">
    <property type="entry name" value="P450, PUTATIVE (EUROFUNG)-RELATED"/>
    <property type="match status" value="1"/>
</dbReference>
<dbReference type="PRINTS" id="PR00359">
    <property type="entry name" value="BP450"/>
</dbReference>
<evidence type="ECO:0000256" key="2">
    <source>
        <dbReference type="RuleBase" id="RU000461"/>
    </source>
</evidence>
<protein>
    <submittedName>
        <fullName evidence="3">Cytochrome P450</fullName>
    </submittedName>
</protein>
<dbReference type="InterPro" id="IPR017972">
    <property type="entry name" value="Cyt_P450_CS"/>
</dbReference>
<dbReference type="PROSITE" id="PS00086">
    <property type="entry name" value="CYTOCHROME_P450"/>
    <property type="match status" value="1"/>
</dbReference>
<dbReference type="Pfam" id="PF00067">
    <property type="entry name" value="p450"/>
    <property type="match status" value="1"/>
</dbReference>
<sequence length="399" mass="42928">MTAHSETFPFDLTGSSVHEDAQRLRQQGPAARVDLSGGITAWSVTRYDVLRRLAADNRVSRDAHQHWPGLSAVPADWPLAPFLLSPTVLNAYGTDHTRLRTIMEAAFTPARLRPLESRLTERVQRLLAELGPGDVVEVREQYAYVIAGETLSDLFGVPEESYAEMFAVIGFLLAPADDPTEAAAGVERAMQFLGALVASKRDAPGADLATTVATAPDLTVEERVLALAITVAGGVPSTTGLITNAAFALLNHPDQRTAVLNGEIPWSAVVDETLRFDPPVQHMPLRYAVEDLDLGDGVTIRRGDAILLGFGAVGRDPGRHGDTAATFDLRRLDKEHLAFGHGVHYCIGMSLGRLEVTTALSALFEAFPLVELAQPADTLPSLPGIVFSGKAQLPVRLRP</sequence>
<evidence type="ECO:0000313" key="3">
    <source>
        <dbReference type="EMBL" id="GAA5125526.1"/>
    </source>
</evidence>
<dbReference type="SUPFAM" id="SSF48264">
    <property type="entry name" value="Cytochrome P450"/>
    <property type="match status" value="1"/>
</dbReference>
<reference evidence="4" key="1">
    <citation type="journal article" date="2019" name="Int. J. Syst. Evol. Microbiol.">
        <title>The Global Catalogue of Microorganisms (GCM) 10K type strain sequencing project: providing services to taxonomists for standard genome sequencing and annotation.</title>
        <authorList>
            <consortium name="The Broad Institute Genomics Platform"/>
            <consortium name="The Broad Institute Genome Sequencing Center for Infectious Disease"/>
            <person name="Wu L."/>
            <person name="Ma J."/>
        </authorList>
    </citation>
    <scope>NUCLEOTIDE SEQUENCE [LARGE SCALE GENOMIC DNA]</scope>
    <source>
        <strain evidence="4">JCM 18302</strain>
    </source>
</reference>
<dbReference type="InterPro" id="IPR001128">
    <property type="entry name" value="Cyt_P450"/>
</dbReference>
<gene>
    <name evidence="3" type="ORF">GCM10023320_40030</name>
</gene>
<keyword evidence="2" id="KW-0479">Metal-binding</keyword>
<name>A0ABP9NN60_9PSEU</name>
<keyword evidence="2" id="KW-0408">Iron</keyword>
<dbReference type="EMBL" id="BAABJO010000014">
    <property type="protein sequence ID" value="GAA5125526.1"/>
    <property type="molecule type" value="Genomic_DNA"/>
</dbReference>
<comment type="caution">
    <text evidence="3">The sequence shown here is derived from an EMBL/GenBank/DDBJ whole genome shotgun (WGS) entry which is preliminary data.</text>
</comment>
<organism evidence="3 4">
    <name type="scientific">Pseudonocardia adelaidensis</name>
    <dbReference type="NCBI Taxonomy" id="648754"/>
    <lineage>
        <taxon>Bacteria</taxon>
        <taxon>Bacillati</taxon>
        <taxon>Actinomycetota</taxon>
        <taxon>Actinomycetes</taxon>
        <taxon>Pseudonocardiales</taxon>
        <taxon>Pseudonocardiaceae</taxon>
        <taxon>Pseudonocardia</taxon>
    </lineage>
</organism>
<comment type="similarity">
    <text evidence="1 2">Belongs to the cytochrome P450 family.</text>
</comment>
<keyword evidence="4" id="KW-1185">Reference proteome</keyword>
<dbReference type="InterPro" id="IPR002397">
    <property type="entry name" value="Cyt_P450_B"/>
</dbReference>
<evidence type="ECO:0000313" key="4">
    <source>
        <dbReference type="Proteomes" id="UP001500804"/>
    </source>
</evidence>
<keyword evidence="2" id="KW-0349">Heme</keyword>
<keyword evidence="2" id="KW-0503">Monooxygenase</keyword>
<accession>A0ABP9NN60</accession>
<dbReference type="InterPro" id="IPR036396">
    <property type="entry name" value="Cyt_P450_sf"/>
</dbReference>
<proteinExistence type="inferred from homology"/>
<dbReference type="Proteomes" id="UP001500804">
    <property type="component" value="Unassembled WGS sequence"/>
</dbReference>
<evidence type="ECO:0000256" key="1">
    <source>
        <dbReference type="ARBA" id="ARBA00010617"/>
    </source>
</evidence>
<keyword evidence="2" id="KW-0560">Oxidoreductase</keyword>
<dbReference type="PRINTS" id="PR00385">
    <property type="entry name" value="P450"/>
</dbReference>
<dbReference type="Gene3D" id="1.10.630.10">
    <property type="entry name" value="Cytochrome P450"/>
    <property type="match status" value="1"/>
</dbReference>
<dbReference type="RefSeq" id="WP_345606717.1">
    <property type="nucleotide sequence ID" value="NZ_BAABJO010000014.1"/>
</dbReference>